<evidence type="ECO:0000313" key="1">
    <source>
        <dbReference type="EMBL" id="KAF4715409.1"/>
    </source>
</evidence>
<evidence type="ECO:0000313" key="2">
    <source>
        <dbReference type="EMBL" id="KAF4756282.1"/>
    </source>
</evidence>
<organism evidence="1 3">
    <name type="scientific">Perkinsus olseni</name>
    <name type="common">Perkinsus atlanticus</name>
    <dbReference type="NCBI Taxonomy" id="32597"/>
    <lineage>
        <taxon>Eukaryota</taxon>
        <taxon>Sar</taxon>
        <taxon>Alveolata</taxon>
        <taxon>Perkinsozoa</taxon>
        <taxon>Perkinsea</taxon>
        <taxon>Perkinsida</taxon>
        <taxon>Perkinsidae</taxon>
        <taxon>Perkinsus</taxon>
    </lineage>
</organism>
<name>A0A7J6R3C7_PEROL</name>
<dbReference type="AlphaFoldDB" id="A0A7J6R3C7"/>
<gene>
    <name evidence="2" type="ORF">FOZ62_001609</name>
    <name evidence="1" type="ORF">FOZ63_012092</name>
</gene>
<protein>
    <submittedName>
        <fullName evidence="1">Uncharacterized protein</fullName>
    </submittedName>
</protein>
<evidence type="ECO:0000313" key="4">
    <source>
        <dbReference type="Proteomes" id="UP000574390"/>
    </source>
</evidence>
<comment type="caution">
    <text evidence="1">The sequence shown here is derived from an EMBL/GenBank/DDBJ whole genome shotgun (WGS) entry which is preliminary data.</text>
</comment>
<dbReference type="Proteomes" id="UP000574390">
    <property type="component" value="Unassembled WGS sequence"/>
</dbReference>
<dbReference type="EMBL" id="JABANM010000259">
    <property type="protein sequence ID" value="KAF4756282.1"/>
    <property type="molecule type" value="Genomic_DNA"/>
</dbReference>
<accession>A0A7J6R3C7</accession>
<proteinExistence type="predicted"/>
<evidence type="ECO:0000313" key="3">
    <source>
        <dbReference type="Proteomes" id="UP000553632"/>
    </source>
</evidence>
<dbReference type="EMBL" id="JABANO010028278">
    <property type="protein sequence ID" value="KAF4715409.1"/>
    <property type="molecule type" value="Genomic_DNA"/>
</dbReference>
<sequence>MNCVILKTTAKHFIPNKLSLTSALPNVILNDSPKLFPNQLTCNKPNTSCKTLDKFRHRLCIFDPNSLNALMMKSVIFKITTNALKVVLNDLTRLKLSLSGKPLEKFRHRLRLFAPNSLNVLIMDSVILKITANHFIPNKLSPTSTPLKVILNDLTLHKLSLT</sequence>
<reference evidence="3 4" key="1">
    <citation type="submission" date="2020-04" db="EMBL/GenBank/DDBJ databases">
        <title>Perkinsus olseni comparative genomics.</title>
        <authorList>
            <person name="Bogema D.R."/>
        </authorList>
    </citation>
    <scope>NUCLEOTIDE SEQUENCE [LARGE SCALE GENOMIC DNA]</scope>
    <source>
        <strain evidence="2">ATCC PRA-205</strain>
        <strain evidence="1 3">ATCC PRA-207</strain>
    </source>
</reference>
<keyword evidence="3" id="KW-1185">Reference proteome</keyword>
<dbReference type="Proteomes" id="UP000553632">
    <property type="component" value="Unassembled WGS sequence"/>
</dbReference>